<dbReference type="GO" id="GO:0016987">
    <property type="term" value="F:sigma factor activity"/>
    <property type="evidence" value="ECO:0007669"/>
    <property type="project" value="UniProtKB-KW"/>
</dbReference>
<keyword evidence="2" id="KW-0731">Sigma factor</keyword>
<dbReference type="InterPro" id="IPR007627">
    <property type="entry name" value="RNA_pol_sigma70_r2"/>
</dbReference>
<dbReference type="PANTHER" id="PTHR43133:SF8">
    <property type="entry name" value="RNA POLYMERASE SIGMA FACTOR HI_1459-RELATED"/>
    <property type="match status" value="1"/>
</dbReference>
<evidence type="ECO:0000256" key="1">
    <source>
        <dbReference type="ARBA" id="ARBA00023015"/>
    </source>
</evidence>
<feature type="domain" description="RNA polymerase sigma-70 region 2" evidence="5">
    <location>
        <begin position="68"/>
        <end position="131"/>
    </location>
</feature>
<dbReference type="AlphaFoldDB" id="A0A415G282"/>
<accession>A0A415G282</accession>
<organism evidence="6 7">
    <name type="scientific">Anaerobutyricum hallii</name>
    <dbReference type="NCBI Taxonomy" id="39488"/>
    <lineage>
        <taxon>Bacteria</taxon>
        <taxon>Bacillati</taxon>
        <taxon>Bacillota</taxon>
        <taxon>Clostridia</taxon>
        <taxon>Lachnospirales</taxon>
        <taxon>Lachnospiraceae</taxon>
        <taxon>Anaerobutyricum</taxon>
    </lineage>
</organism>
<protein>
    <submittedName>
        <fullName evidence="6">RNA polymerase sigma factor</fullName>
    </submittedName>
</protein>
<dbReference type="GO" id="GO:0003677">
    <property type="term" value="F:DNA binding"/>
    <property type="evidence" value="ECO:0007669"/>
    <property type="project" value="UniProtKB-KW"/>
</dbReference>
<evidence type="ECO:0000256" key="2">
    <source>
        <dbReference type="ARBA" id="ARBA00023082"/>
    </source>
</evidence>
<evidence type="ECO:0000256" key="3">
    <source>
        <dbReference type="ARBA" id="ARBA00023125"/>
    </source>
</evidence>
<dbReference type="PANTHER" id="PTHR43133">
    <property type="entry name" value="RNA POLYMERASE ECF-TYPE SIGMA FACTO"/>
    <property type="match status" value="1"/>
</dbReference>
<gene>
    <name evidence="6" type="ORF">DW068_18010</name>
</gene>
<dbReference type="Pfam" id="PF04542">
    <property type="entry name" value="Sigma70_r2"/>
    <property type="match status" value="1"/>
</dbReference>
<keyword evidence="4" id="KW-0804">Transcription</keyword>
<evidence type="ECO:0000313" key="6">
    <source>
        <dbReference type="EMBL" id="RHK30253.1"/>
    </source>
</evidence>
<proteinExistence type="predicted"/>
<dbReference type="SUPFAM" id="SSF88946">
    <property type="entry name" value="Sigma2 domain of RNA polymerase sigma factors"/>
    <property type="match status" value="1"/>
</dbReference>
<dbReference type="GO" id="GO:0006352">
    <property type="term" value="P:DNA-templated transcription initiation"/>
    <property type="evidence" value="ECO:0007669"/>
    <property type="project" value="InterPro"/>
</dbReference>
<dbReference type="Gene3D" id="1.10.1740.10">
    <property type="match status" value="1"/>
</dbReference>
<dbReference type="InterPro" id="IPR013325">
    <property type="entry name" value="RNA_pol_sigma_r2"/>
</dbReference>
<evidence type="ECO:0000256" key="4">
    <source>
        <dbReference type="ARBA" id="ARBA00023163"/>
    </source>
</evidence>
<keyword evidence="3" id="KW-0238">DNA-binding</keyword>
<dbReference type="InterPro" id="IPR039425">
    <property type="entry name" value="RNA_pol_sigma-70-like"/>
</dbReference>
<evidence type="ECO:0000259" key="5">
    <source>
        <dbReference type="Pfam" id="PF04542"/>
    </source>
</evidence>
<comment type="caution">
    <text evidence="6">The sequence shown here is derived from an EMBL/GenBank/DDBJ whole genome shotgun (WGS) entry which is preliminary data.</text>
</comment>
<sequence length="136" mass="16276">MERTFNAPRLKAQIWLMKFTGFVCCLLNELNSKKYCNLFGFICYMYERSRKVSRKGSENLDKHLLEALYHRYYKELYIFVYSLCGSETVTDDILQDTFLKALLALKDSHTNMRAWLYMVARNLYYNSINEQVRDFA</sequence>
<keyword evidence="1" id="KW-0805">Transcription regulation</keyword>
<dbReference type="EMBL" id="QRNJ01000200">
    <property type="protein sequence ID" value="RHK30253.1"/>
    <property type="molecule type" value="Genomic_DNA"/>
</dbReference>
<name>A0A415G282_9FIRM</name>
<evidence type="ECO:0000313" key="7">
    <source>
        <dbReference type="Proteomes" id="UP000283497"/>
    </source>
</evidence>
<reference evidence="6 7" key="1">
    <citation type="submission" date="2018-08" db="EMBL/GenBank/DDBJ databases">
        <title>A genome reference for cultivated species of the human gut microbiota.</title>
        <authorList>
            <person name="Zou Y."/>
            <person name="Xue W."/>
            <person name="Luo G."/>
        </authorList>
    </citation>
    <scope>NUCLEOTIDE SEQUENCE [LARGE SCALE GENOMIC DNA]</scope>
    <source>
        <strain evidence="6 7">AF45-14BH</strain>
    </source>
</reference>
<dbReference type="Proteomes" id="UP000283497">
    <property type="component" value="Unassembled WGS sequence"/>
</dbReference>